<evidence type="ECO:0000256" key="5">
    <source>
        <dbReference type="ARBA" id="ARBA00022741"/>
    </source>
</evidence>
<evidence type="ECO:0000256" key="1">
    <source>
        <dbReference type="ARBA" id="ARBA00005594"/>
    </source>
</evidence>
<dbReference type="Proteomes" id="UP000516105">
    <property type="component" value="Chromosome"/>
</dbReference>
<feature type="binding site" evidence="10">
    <location>
        <position position="238"/>
    </location>
    <ligand>
        <name>Zn(2+)</name>
        <dbReference type="ChEBI" id="CHEBI:29105"/>
    </ligand>
</feature>
<evidence type="ECO:0000256" key="8">
    <source>
        <dbReference type="ARBA" id="ARBA00022917"/>
    </source>
</evidence>
<protein>
    <recommendedName>
        <fullName evidence="10">Cysteine--tRNA ligase</fullName>
        <ecNumber evidence="10">6.1.1.16</ecNumber>
    </recommendedName>
    <alternativeName>
        <fullName evidence="10">Cysteinyl-tRNA synthetase</fullName>
        <shortName evidence="10">CysRS</shortName>
    </alternativeName>
</protein>
<keyword evidence="7 10" id="KW-0067">ATP-binding</keyword>
<dbReference type="Gene3D" id="3.40.50.620">
    <property type="entry name" value="HUPs"/>
    <property type="match status" value="1"/>
</dbReference>
<comment type="cofactor">
    <cofactor evidence="10">
        <name>Zn(2+)</name>
        <dbReference type="ChEBI" id="CHEBI:29105"/>
    </cofactor>
    <text evidence="10">Binds 1 zinc ion per subunit.</text>
</comment>
<feature type="short sequence motif" description="'HIGH' region" evidence="10">
    <location>
        <begin position="29"/>
        <end position="39"/>
    </location>
</feature>
<feature type="binding site" evidence="10">
    <location>
        <position position="234"/>
    </location>
    <ligand>
        <name>Zn(2+)</name>
        <dbReference type="ChEBI" id="CHEBI:29105"/>
    </ligand>
</feature>
<feature type="domain" description="tRNA synthetases class I catalytic" evidence="11">
    <location>
        <begin position="14"/>
        <end position="315"/>
    </location>
</feature>
<evidence type="ECO:0000256" key="3">
    <source>
        <dbReference type="ARBA" id="ARBA00022598"/>
    </source>
</evidence>
<accession>A0ABX6TAI7</accession>
<dbReference type="SUPFAM" id="SSF47323">
    <property type="entry name" value="Anticodon-binding domain of a subclass of class I aminoacyl-tRNA synthetases"/>
    <property type="match status" value="1"/>
</dbReference>
<dbReference type="InterPro" id="IPR014729">
    <property type="entry name" value="Rossmann-like_a/b/a_fold"/>
</dbReference>
<evidence type="ECO:0000259" key="11">
    <source>
        <dbReference type="Pfam" id="PF01406"/>
    </source>
</evidence>
<evidence type="ECO:0000313" key="13">
    <source>
        <dbReference type="Proteomes" id="UP000516105"/>
    </source>
</evidence>
<dbReference type="EMBL" id="CP060782">
    <property type="protein sequence ID" value="QNP46897.1"/>
    <property type="molecule type" value="Genomic_DNA"/>
</dbReference>
<feature type="short sequence motif" description="'KMSKS' region" evidence="10">
    <location>
        <begin position="267"/>
        <end position="271"/>
    </location>
</feature>
<dbReference type="InterPro" id="IPR032678">
    <property type="entry name" value="tRNA-synt_1_cat_dom"/>
</dbReference>
<dbReference type="PRINTS" id="PR00983">
    <property type="entry name" value="TRNASYNTHCYS"/>
</dbReference>
<keyword evidence="13" id="KW-1185">Reference proteome</keyword>
<dbReference type="HAMAP" id="MF_00041">
    <property type="entry name" value="Cys_tRNA_synth"/>
    <property type="match status" value="1"/>
</dbReference>
<comment type="similarity">
    <text evidence="1 10">Belongs to the class-I aminoacyl-tRNA synthetase family.</text>
</comment>
<comment type="subcellular location">
    <subcellularLocation>
        <location evidence="10">Cytoplasm</location>
    </subcellularLocation>
</comment>
<evidence type="ECO:0000256" key="4">
    <source>
        <dbReference type="ARBA" id="ARBA00022723"/>
    </source>
</evidence>
<reference evidence="12 13" key="1">
    <citation type="submission" date="2020-08" db="EMBL/GenBank/DDBJ databases">
        <title>Genome sequence of Sphingomonas sediminicola KACC 15039T.</title>
        <authorList>
            <person name="Hyun D.-W."/>
            <person name="Bae J.-W."/>
        </authorList>
    </citation>
    <scope>NUCLEOTIDE SEQUENCE [LARGE SCALE GENOMIC DNA]</scope>
    <source>
        <strain evidence="12 13">KACC 15039</strain>
    </source>
</reference>
<keyword evidence="6 10" id="KW-0862">Zinc</keyword>
<feature type="binding site" evidence="10">
    <location>
        <position position="209"/>
    </location>
    <ligand>
        <name>Zn(2+)</name>
        <dbReference type="ChEBI" id="CHEBI:29105"/>
    </ligand>
</feature>
<evidence type="ECO:0000256" key="9">
    <source>
        <dbReference type="ARBA" id="ARBA00023146"/>
    </source>
</evidence>
<dbReference type="InterPro" id="IPR009080">
    <property type="entry name" value="tRNAsynth_Ia_anticodon-bd"/>
</dbReference>
<dbReference type="Gene3D" id="1.20.120.1910">
    <property type="entry name" value="Cysteine-tRNA ligase, C-terminal anti-codon recognition domain"/>
    <property type="match status" value="1"/>
</dbReference>
<dbReference type="NCBIfam" id="TIGR00435">
    <property type="entry name" value="cysS"/>
    <property type="match status" value="1"/>
</dbReference>
<keyword evidence="8 10" id="KW-0648">Protein biosynthesis</keyword>
<name>A0ABX6TAI7_9SPHN</name>
<keyword evidence="5 10" id="KW-0547">Nucleotide-binding</keyword>
<evidence type="ECO:0000256" key="2">
    <source>
        <dbReference type="ARBA" id="ARBA00011245"/>
    </source>
</evidence>
<keyword evidence="10" id="KW-0963">Cytoplasm</keyword>
<keyword evidence="9 10" id="KW-0030">Aminoacyl-tRNA synthetase</keyword>
<dbReference type="EC" id="6.1.1.16" evidence="10"/>
<dbReference type="PANTHER" id="PTHR10890:SF3">
    <property type="entry name" value="CYSTEINE--TRNA LIGASE, CYTOPLASMIC"/>
    <property type="match status" value="1"/>
</dbReference>
<dbReference type="GO" id="GO:0004817">
    <property type="term" value="F:cysteine-tRNA ligase activity"/>
    <property type="evidence" value="ECO:0007669"/>
    <property type="project" value="UniProtKB-EC"/>
</dbReference>
<sequence>MRLHDTMSREKRAFEPADPERITMYVCGPTVYGRAHIGNARPAVVFDTLARLIRHEYGADSLVYARNVTDVDDKIIASAEKQGVDPSVITKRYEDFYLADMGALGVNPPDIAPHATQEIPAMVAMIERLIETGNAYEAEGHVLFSVPSDPDYGALSKRDREAMIAGARVEVAPYKRDPADFVMWKPSGEGVIGWDSLWGRGRPGWHVECSAMIERHLGETIDIHGGGLDLIFPHHENEIAQSRCAHEGKPLARYWVHNGFVDMGSEKMSKSLGNIITPAELLEQGHRGETLRLALLSAHYRQPLAWTDDLVAQAKATLDRLYRSVGDAEAGDVDAGVVDALSDDLNTPLALSRLSAIEDPAVLKASAALLGLLQARADEWFQGGGDAGEIESRIAERAAAKKNRDFATADRIRDELKADGILLEDSASGTTWRRE</sequence>
<comment type="catalytic activity">
    <reaction evidence="10">
        <text>tRNA(Cys) + L-cysteine + ATP = L-cysteinyl-tRNA(Cys) + AMP + diphosphate</text>
        <dbReference type="Rhea" id="RHEA:17773"/>
        <dbReference type="Rhea" id="RHEA-COMP:9661"/>
        <dbReference type="Rhea" id="RHEA-COMP:9679"/>
        <dbReference type="ChEBI" id="CHEBI:30616"/>
        <dbReference type="ChEBI" id="CHEBI:33019"/>
        <dbReference type="ChEBI" id="CHEBI:35235"/>
        <dbReference type="ChEBI" id="CHEBI:78442"/>
        <dbReference type="ChEBI" id="CHEBI:78517"/>
        <dbReference type="ChEBI" id="CHEBI:456215"/>
        <dbReference type="EC" id="6.1.1.16"/>
    </reaction>
</comment>
<proteinExistence type="inferred from homology"/>
<gene>
    <name evidence="10" type="primary">cysS</name>
    <name evidence="12" type="ORF">H9L14_03825</name>
</gene>
<dbReference type="CDD" id="cd00672">
    <property type="entry name" value="CysRS_core"/>
    <property type="match status" value="1"/>
</dbReference>
<dbReference type="InterPro" id="IPR015803">
    <property type="entry name" value="Cys-tRNA-ligase"/>
</dbReference>
<dbReference type="SUPFAM" id="SSF52374">
    <property type="entry name" value="Nucleotidylyl transferase"/>
    <property type="match status" value="1"/>
</dbReference>
<dbReference type="PANTHER" id="PTHR10890">
    <property type="entry name" value="CYSTEINYL-TRNA SYNTHETASE"/>
    <property type="match status" value="1"/>
</dbReference>
<organism evidence="12 13">
    <name type="scientific">Sphingomonas sediminicola</name>
    <dbReference type="NCBI Taxonomy" id="386874"/>
    <lineage>
        <taxon>Bacteria</taxon>
        <taxon>Pseudomonadati</taxon>
        <taxon>Pseudomonadota</taxon>
        <taxon>Alphaproteobacteria</taxon>
        <taxon>Sphingomonadales</taxon>
        <taxon>Sphingomonadaceae</taxon>
        <taxon>Sphingomonas</taxon>
    </lineage>
</organism>
<evidence type="ECO:0000256" key="7">
    <source>
        <dbReference type="ARBA" id="ARBA00022840"/>
    </source>
</evidence>
<evidence type="ECO:0000256" key="10">
    <source>
        <dbReference type="HAMAP-Rule" id="MF_00041"/>
    </source>
</evidence>
<dbReference type="Pfam" id="PF01406">
    <property type="entry name" value="tRNA-synt_1e"/>
    <property type="match status" value="1"/>
</dbReference>
<evidence type="ECO:0000256" key="6">
    <source>
        <dbReference type="ARBA" id="ARBA00022833"/>
    </source>
</evidence>
<feature type="binding site" evidence="10">
    <location>
        <position position="27"/>
    </location>
    <ligand>
        <name>Zn(2+)</name>
        <dbReference type="ChEBI" id="CHEBI:29105"/>
    </ligand>
</feature>
<dbReference type="InterPro" id="IPR024909">
    <property type="entry name" value="Cys-tRNA/MSH_ligase"/>
</dbReference>
<feature type="binding site" evidence="10">
    <location>
        <position position="270"/>
    </location>
    <ligand>
        <name>ATP</name>
        <dbReference type="ChEBI" id="CHEBI:30616"/>
    </ligand>
</feature>
<evidence type="ECO:0000313" key="12">
    <source>
        <dbReference type="EMBL" id="QNP46897.1"/>
    </source>
</evidence>
<keyword evidence="3 10" id="KW-0436">Ligase</keyword>
<comment type="subunit">
    <text evidence="2 10">Monomer.</text>
</comment>
<keyword evidence="4 10" id="KW-0479">Metal-binding</keyword>